<feature type="non-terminal residue" evidence="1">
    <location>
        <position position="1"/>
    </location>
</feature>
<proteinExistence type="predicted"/>
<reference evidence="1 2" key="1">
    <citation type="submission" date="2017-05" db="EMBL/GenBank/DDBJ databases">
        <authorList>
            <person name="Varghese N."/>
            <person name="Submissions S."/>
        </authorList>
    </citation>
    <scope>NUCLEOTIDE SEQUENCE [LARGE SCALE GENOMIC DNA]</scope>
    <source>
        <strain evidence="1 2">DSM 28214</strain>
    </source>
</reference>
<dbReference type="EMBL" id="FXTZ01000023">
    <property type="protein sequence ID" value="SMP36064.1"/>
    <property type="molecule type" value="Genomic_DNA"/>
</dbReference>
<evidence type="ECO:0000313" key="1">
    <source>
        <dbReference type="EMBL" id="SMP36064.1"/>
    </source>
</evidence>
<name>A0ABY1PPD3_9FLAO</name>
<organism evidence="1 2">
    <name type="scientific">Chryseobacterium profundimaris</name>
    <dbReference type="NCBI Taxonomy" id="1387275"/>
    <lineage>
        <taxon>Bacteria</taxon>
        <taxon>Pseudomonadati</taxon>
        <taxon>Bacteroidota</taxon>
        <taxon>Flavobacteriia</taxon>
        <taxon>Flavobacteriales</taxon>
        <taxon>Weeksellaceae</taxon>
        <taxon>Chryseobacterium group</taxon>
        <taxon>Chryseobacterium</taxon>
    </lineage>
</organism>
<dbReference type="Gene3D" id="3.90.1720.70">
    <property type="match status" value="1"/>
</dbReference>
<dbReference type="Proteomes" id="UP001157960">
    <property type="component" value="Unassembled WGS sequence"/>
</dbReference>
<dbReference type="Pfam" id="PF14113">
    <property type="entry name" value="Tae4"/>
    <property type="match status" value="1"/>
</dbReference>
<comment type="caution">
    <text evidence="1">The sequence shown here is derived from an EMBL/GenBank/DDBJ whole genome shotgun (WGS) entry which is preliminary data.</text>
</comment>
<evidence type="ECO:0000313" key="2">
    <source>
        <dbReference type="Proteomes" id="UP001157960"/>
    </source>
</evidence>
<protein>
    <submittedName>
        <fullName evidence="1">Type VI secretion system (T6SS), amidase effector protein 4</fullName>
    </submittedName>
</protein>
<dbReference type="RefSeq" id="WP_283423862.1">
    <property type="nucleotide sequence ID" value="NZ_FXTZ01000023.1"/>
</dbReference>
<dbReference type="InterPro" id="IPR025562">
    <property type="entry name" value="Tae4"/>
</dbReference>
<keyword evidence="2" id="KW-1185">Reference proteome</keyword>
<sequence>KKPQTYIKIEEVSCNNGGGGGTGIIGGGSGNLSEPGTIDLLTPTIPVPNNFAYVKFISTLSPVLQQTINNENSQDFYWGLNNYFYAHVFSQQLKDFITWAIQFKSANPNVSWEQFQNWFMGESEGKDGEDYDATYWDDPNLIFPAQNLPSWQNYYNAFPKDSNGNGIPGPDIYNLVGGVPKGMRDGVLSDSNPNNDRDYDNACALRVSRALNYSGVIIPNLPNQTFKGADGKYYFLSAKKLNAWMRKTFGTNPATQNTPFNPKHIHITGAQAGVHGVNLPNLLGGKKGIYSLVSSNSNWASGHGDILLPNTTCINGCHFFDAPIAYIDVWILQ</sequence>
<gene>
    <name evidence="1" type="ORF">SAMN06264346_12322</name>
</gene>
<accession>A0ABY1PPD3</accession>